<protein>
    <submittedName>
        <fullName evidence="1">Uncharacterized protein</fullName>
    </submittedName>
</protein>
<dbReference type="AlphaFoldDB" id="A0A0L0EZW6"/>
<dbReference type="Gene3D" id="3.30.450.60">
    <property type="match status" value="1"/>
</dbReference>
<sequence length="53" mass="5698">MLEFASISTKGGLVLWSYKPVMSSLGNATDLLNSLVGDVLVEGRAASKKEYSY</sequence>
<proteinExistence type="predicted"/>
<dbReference type="RefSeq" id="XP_014143310.1">
    <property type="nucleotide sequence ID" value="XM_014287835.1"/>
</dbReference>
<keyword evidence="2" id="KW-1185">Reference proteome</keyword>
<evidence type="ECO:0000313" key="2">
    <source>
        <dbReference type="Proteomes" id="UP000054560"/>
    </source>
</evidence>
<accession>A0A0L0EZW6</accession>
<dbReference type="OrthoDB" id="1727884at2759"/>
<dbReference type="SUPFAM" id="SSF64356">
    <property type="entry name" value="SNARE-like"/>
    <property type="match status" value="1"/>
</dbReference>
<dbReference type="GeneID" id="25918590"/>
<dbReference type="InterPro" id="IPR011012">
    <property type="entry name" value="Longin-like_dom_sf"/>
</dbReference>
<name>A0A0L0EZW6_9EUKA</name>
<reference evidence="1 2" key="1">
    <citation type="submission" date="2011-02" db="EMBL/GenBank/DDBJ databases">
        <title>The Genome Sequence of Sphaeroforma arctica JP610.</title>
        <authorList>
            <consortium name="The Broad Institute Genome Sequencing Platform"/>
            <person name="Russ C."/>
            <person name="Cuomo C."/>
            <person name="Young S.K."/>
            <person name="Zeng Q."/>
            <person name="Gargeya S."/>
            <person name="Alvarado L."/>
            <person name="Berlin A."/>
            <person name="Chapman S.B."/>
            <person name="Chen Z."/>
            <person name="Freedman E."/>
            <person name="Gellesch M."/>
            <person name="Goldberg J."/>
            <person name="Griggs A."/>
            <person name="Gujja S."/>
            <person name="Heilman E."/>
            <person name="Heiman D."/>
            <person name="Howarth C."/>
            <person name="Mehta T."/>
            <person name="Neiman D."/>
            <person name="Pearson M."/>
            <person name="Roberts A."/>
            <person name="Saif S."/>
            <person name="Shea T."/>
            <person name="Shenoy N."/>
            <person name="Sisk P."/>
            <person name="Stolte C."/>
            <person name="Sykes S."/>
            <person name="White J."/>
            <person name="Yandava C."/>
            <person name="Burger G."/>
            <person name="Gray M.W."/>
            <person name="Holland P.W.H."/>
            <person name="King N."/>
            <person name="Lang F.B.F."/>
            <person name="Roger A.J."/>
            <person name="Ruiz-Trillo I."/>
            <person name="Haas B."/>
            <person name="Nusbaum C."/>
            <person name="Birren B."/>
        </authorList>
    </citation>
    <scope>NUCLEOTIDE SEQUENCE [LARGE SCALE GENOMIC DNA]</scope>
    <source>
        <strain evidence="1 2">JP610</strain>
    </source>
</reference>
<gene>
    <name evidence="1" type="ORF">SARC_18086</name>
</gene>
<dbReference type="EMBL" id="KQ255221">
    <property type="protein sequence ID" value="KNC69408.1"/>
    <property type="molecule type" value="Genomic_DNA"/>
</dbReference>
<dbReference type="Proteomes" id="UP000054560">
    <property type="component" value="Unassembled WGS sequence"/>
</dbReference>
<evidence type="ECO:0000313" key="1">
    <source>
        <dbReference type="EMBL" id="KNC69408.1"/>
    </source>
</evidence>
<organism evidence="1 2">
    <name type="scientific">Sphaeroforma arctica JP610</name>
    <dbReference type="NCBI Taxonomy" id="667725"/>
    <lineage>
        <taxon>Eukaryota</taxon>
        <taxon>Ichthyosporea</taxon>
        <taxon>Ichthyophonida</taxon>
        <taxon>Sphaeroforma</taxon>
    </lineage>
</organism>
<feature type="non-terminal residue" evidence="1">
    <location>
        <position position="53"/>
    </location>
</feature>